<dbReference type="PROSITE" id="PS50280">
    <property type="entry name" value="SET"/>
    <property type="match status" value="1"/>
</dbReference>
<dbReference type="Pfam" id="PF00076">
    <property type="entry name" value="RRM_1"/>
    <property type="match status" value="1"/>
</dbReference>
<comment type="caution">
    <text evidence="11">The sequence shown here is derived from an EMBL/GenBank/DDBJ whole genome shotgun (WGS) entry which is preliminary data.</text>
</comment>
<feature type="region of interest" description="Disordered" evidence="8">
    <location>
        <begin position="1484"/>
        <end position="1588"/>
    </location>
</feature>
<feature type="compositionally biased region" description="Polar residues" evidence="8">
    <location>
        <begin position="515"/>
        <end position="524"/>
    </location>
</feature>
<feature type="compositionally biased region" description="Basic and acidic residues" evidence="8">
    <location>
        <begin position="1120"/>
        <end position="1132"/>
    </location>
</feature>
<feature type="compositionally biased region" description="Low complexity" evidence="8">
    <location>
        <begin position="1140"/>
        <end position="1171"/>
    </location>
</feature>
<keyword evidence="7" id="KW-0694">RNA-binding</keyword>
<dbReference type="FunFam" id="3.30.70.330:FF:000178">
    <property type="entry name" value="Histone-lysine N-methyltransferase"/>
    <property type="match status" value="1"/>
</dbReference>
<comment type="subcellular location">
    <subcellularLocation>
        <location evidence="1">Nucleus</location>
    </subcellularLocation>
</comment>
<dbReference type="SUPFAM" id="SSF54928">
    <property type="entry name" value="RNA-binding domain, RBD"/>
    <property type="match status" value="1"/>
</dbReference>
<evidence type="ECO:0000256" key="3">
    <source>
        <dbReference type="ARBA" id="ARBA00022679"/>
    </source>
</evidence>
<evidence type="ECO:0000256" key="8">
    <source>
        <dbReference type="SAM" id="MobiDB-lite"/>
    </source>
</evidence>
<keyword evidence="5" id="KW-0156">Chromatin regulator</keyword>
<dbReference type="InterPro" id="IPR024657">
    <property type="entry name" value="COMPASS_Set1_N-SET"/>
</dbReference>
<feature type="compositionally biased region" description="Basic and acidic residues" evidence="8">
    <location>
        <begin position="1173"/>
        <end position="1185"/>
    </location>
</feature>
<feature type="region of interest" description="Disordered" evidence="8">
    <location>
        <begin position="709"/>
        <end position="730"/>
    </location>
</feature>
<evidence type="ECO:0000256" key="1">
    <source>
        <dbReference type="ARBA" id="ARBA00004123"/>
    </source>
</evidence>
<dbReference type="PANTHER" id="PTHR45814">
    <property type="entry name" value="HISTONE-LYSINE N-METHYLTRANSFERASE SETD1"/>
    <property type="match status" value="1"/>
</dbReference>
<feature type="compositionally biased region" description="Basic and acidic residues" evidence="8">
    <location>
        <begin position="1199"/>
        <end position="1215"/>
    </location>
</feature>
<dbReference type="GO" id="GO:0032259">
    <property type="term" value="P:methylation"/>
    <property type="evidence" value="ECO:0007669"/>
    <property type="project" value="UniProtKB-KW"/>
</dbReference>
<feature type="compositionally biased region" description="Low complexity" evidence="8">
    <location>
        <begin position="715"/>
        <end position="726"/>
    </location>
</feature>
<dbReference type="Gene3D" id="2.170.270.10">
    <property type="entry name" value="SET domain"/>
    <property type="match status" value="1"/>
</dbReference>
<dbReference type="Pfam" id="PF00856">
    <property type="entry name" value="SET"/>
    <property type="match status" value="1"/>
</dbReference>
<keyword evidence="3" id="KW-0808">Transferase</keyword>
<evidence type="ECO:0000256" key="6">
    <source>
        <dbReference type="ARBA" id="ARBA00023242"/>
    </source>
</evidence>
<name>A0AAD9DN86_9TELE</name>
<feature type="non-terminal residue" evidence="11">
    <location>
        <position position="1"/>
    </location>
</feature>
<feature type="region of interest" description="Disordered" evidence="8">
    <location>
        <begin position="515"/>
        <end position="569"/>
    </location>
</feature>
<evidence type="ECO:0000313" key="11">
    <source>
        <dbReference type="EMBL" id="KAK1787083.1"/>
    </source>
</evidence>
<evidence type="ECO:0000313" key="12">
    <source>
        <dbReference type="Proteomes" id="UP001239994"/>
    </source>
</evidence>
<dbReference type="SMART" id="SM00360">
    <property type="entry name" value="RRM"/>
    <property type="match status" value="1"/>
</dbReference>
<dbReference type="Proteomes" id="UP001239994">
    <property type="component" value="Unassembled WGS sequence"/>
</dbReference>
<feature type="region of interest" description="Disordered" evidence="8">
    <location>
        <begin position="1048"/>
        <end position="1233"/>
    </location>
</feature>
<feature type="domain" description="RRM" evidence="9">
    <location>
        <begin position="84"/>
        <end position="162"/>
    </location>
</feature>
<feature type="compositionally biased region" description="Low complexity" evidence="8">
    <location>
        <begin position="1539"/>
        <end position="1552"/>
    </location>
</feature>
<feature type="region of interest" description="Disordered" evidence="8">
    <location>
        <begin position="608"/>
        <end position="672"/>
    </location>
</feature>
<dbReference type="PANTHER" id="PTHR45814:SF1">
    <property type="entry name" value="HISTONE-LYSINE N-METHYLTRANSFERASE SETD1B"/>
    <property type="match status" value="1"/>
</dbReference>
<sequence>SLDSEKESTPNWSSYKLIVDPALNVGSEKLHRYDGQYFSAPNPGISPLDDVQDPRITRFWTRFKETDLAVPKFKTDENYVGPPKEVTFSRLNDNIKADFLADMCRKFGEIQEVEVLYHPKTKKHLGIAKVIFEMVKGANEAVRKLHDTTVMGNTIHAELDPGGEKRMRYFQLLLSGLYTSFTLPVSVGSWGSQSPPYNMDPNSDYESVKCLTNGLLSSLVSSSMLSGSTPFDGSTPLSMDTAYSSMHQDTPSSFWQTPQYQDTPHTSPLSHSNPGTPTPCEEPSDLSHLSDTPGTYNSQTIPRLTPLLPSESQPTCHNPHLVQLTPHKPNTRQAAINNSISLIAPSHRSSKGAMTLGCQSNPVNRVPCSGRRGRVWGAKYQNAYNRRPEHRYVHRPVFNRSHHRSRSATSLVPVYPSPRIAPSCAQLDKSPVPAIQCSSSTNKPTGCWEQKALPLISISSEPPVNLSVGDVDKEPILPISNSVRGADIHHIQTEPVSCVQPLEKMLENVPLKTSLSRASQCNSPSPVPDMPQGHTVEELTPEQSTSPGPEPEQSSSVGSPAPDPLPSSLDTRIQMLLGAQNSGPFWHEEKSGLDTHSEDFTVPLLNNLHRTSTSAPPSPQTQDVSSTPDFSVASSHCGSAQKQEGSSESGFDDVSPEPLPDSPEEGEESLSSNKCLSKISVISSLGLTTWSTQAPSNQATMIKQLLRGGGTSEQTTGPGTCSGGSSPTPPVFRIPPPPVFLPPPAFPVPPPPILPQNVPGLRGFPLLPPPVRLTPPPPNLPIPPSTFYPPPNLSTEKVGRPCQWKSQPAPLPIPTRITQGKAQPVYPPPFPVLSPPTPFPGTSHDGSRHIRLPPFNPSSGLAAVPGYRDRWPPPLLPVFDPTVPPPGYAPACQPLHKATVEGVLAAVAAELRATVKKDIRRRIVEGLAFAAFDQWWDEKSRSAKKVKVCVPSCLQVSVIPVKSGESKEKDSLKPRVLEAWQTAESLAPEGMALGINLPGLGLRSSLRLPSFKVKRKDISGKDSVDAKKTCPSSPGQVITEDAEALQAAHMGEETEETSQTHSETPMVRRRHARPLELDSEDEEEESVFLNVEDSGSTQEENNRTELPATDQDDEEDKDERDEGGLSGTREDGDLSDEEVISLSSSSVQTESSSSSSSSSSSHLDCDSTLSSRFDLKFSEKSHYSSESDSACSEENYECGGEHPPSEGTEQERQVDEVWISSDEDDDKYKEVPRTPACLSVVSLGQEMEPPLTPSAPHSNHRDLEQDFLDADPEEELRVRVFLQGYGHQDPVAQHLSNKLQLCDPALLPSDHDSELHFPQSPSYKAFSSDEEMETQSESELSGAYQERPMDSPEFCENLRPPTPTGSLAESDPDLELRHRLWPPAAEEMEVPRTPGGGLEMEVETLVLSPPPPTPLPPPPSPTGFLRFPSPPLELSPLPLTSTYPAYDETPRTPGNHAKHEELHISAGVTTAMLSCDAVLGLSPPSPSLSPHAGSGVPRTPGRDIAPTSPISDRSEVTIHRGGHQREPHPLCARRGQTLSVSSSPCSPSFPASVMPSPSPPEQSELTQRRPGVSSNQTAHLDAEQLKKRKGRLRCKKSNRAGDLIRKSPLYLESWGHFSRESGHTAEGKTPLQGLENRVEDRLHPRMVEDHRRPECLYPWRKGSTWPHGSQHFPRFARRSRRREQLLLHAVWAKGVNTEEISHLQASYEHMLHQDKGYDWLTSTHWTPHPHILNSVILLSFTLPENGCCYIALITAQVFPMVASVPDERPQRCMGGGRHHWTGCARTEGFYIISKRDKLRYLHHTHSIPEEPAAEPQRKLVHAQLSSSSRSGSEFRAEQRRLLASFGCDSDLLKFNQLKFRKKRLRFNRSLIHDWGLFAEEHIMADEMVIEYVGQSIRQLIADMRERRYEQEGIGSSYLFRVDQDTIIDATKCGNLARFINHSCNDSEVPPGFLVCLNRLKQRPEIPGSKAL</sequence>
<feature type="region of interest" description="Disordered" evidence="8">
    <location>
        <begin position="242"/>
        <end position="314"/>
    </location>
</feature>
<dbReference type="GO" id="GO:0042800">
    <property type="term" value="F:histone H3K4 methyltransferase activity"/>
    <property type="evidence" value="ECO:0007669"/>
    <property type="project" value="InterPro"/>
</dbReference>
<keyword evidence="4" id="KW-0949">S-adenosyl-L-methionine</keyword>
<feature type="compositionally biased region" description="Basic and acidic residues" evidence="8">
    <location>
        <begin position="1512"/>
        <end position="1528"/>
    </location>
</feature>
<dbReference type="InterPro" id="IPR000504">
    <property type="entry name" value="RRM_dom"/>
</dbReference>
<dbReference type="SUPFAM" id="SSF82199">
    <property type="entry name" value="SET domain"/>
    <property type="match status" value="1"/>
</dbReference>
<feature type="compositionally biased region" description="Polar residues" evidence="8">
    <location>
        <begin position="541"/>
        <end position="558"/>
    </location>
</feature>
<feature type="compositionally biased region" description="Polar residues" evidence="8">
    <location>
        <begin position="608"/>
        <end position="649"/>
    </location>
</feature>
<dbReference type="EMBL" id="JAROKS010000024">
    <property type="protein sequence ID" value="KAK1787083.1"/>
    <property type="molecule type" value="Genomic_DNA"/>
</dbReference>
<feature type="region of interest" description="Disordered" evidence="8">
    <location>
        <begin position="1321"/>
        <end position="1372"/>
    </location>
</feature>
<organism evidence="11 12">
    <name type="scientific">Electrophorus voltai</name>
    <dbReference type="NCBI Taxonomy" id="2609070"/>
    <lineage>
        <taxon>Eukaryota</taxon>
        <taxon>Metazoa</taxon>
        <taxon>Chordata</taxon>
        <taxon>Craniata</taxon>
        <taxon>Vertebrata</taxon>
        <taxon>Euteleostomi</taxon>
        <taxon>Actinopterygii</taxon>
        <taxon>Neopterygii</taxon>
        <taxon>Teleostei</taxon>
        <taxon>Ostariophysi</taxon>
        <taxon>Gymnotiformes</taxon>
        <taxon>Gymnotoidei</taxon>
        <taxon>Gymnotidae</taxon>
        <taxon>Electrophorus</taxon>
    </lineage>
</organism>
<evidence type="ECO:0000256" key="4">
    <source>
        <dbReference type="ARBA" id="ARBA00022691"/>
    </source>
</evidence>
<dbReference type="InterPro" id="IPR035979">
    <property type="entry name" value="RBD_domain_sf"/>
</dbReference>
<keyword evidence="6" id="KW-0539">Nucleus</keyword>
<feature type="compositionally biased region" description="Polar residues" evidence="8">
    <location>
        <begin position="287"/>
        <end position="302"/>
    </location>
</feature>
<dbReference type="Gene3D" id="3.30.70.330">
    <property type="match status" value="1"/>
</dbReference>
<feature type="compositionally biased region" description="Polar residues" evidence="8">
    <location>
        <begin position="242"/>
        <end position="275"/>
    </location>
</feature>
<feature type="domain" description="SET" evidence="10">
    <location>
        <begin position="1862"/>
        <end position="1971"/>
    </location>
</feature>
<dbReference type="PROSITE" id="PS50102">
    <property type="entry name" value="RRM"/>
    <property type="match status" value="1"/>
</dbReference>
<dbReference type="GO" id="GO:0048188">
    <property type="term" value="C:Set1C/COMPASS complex"/>
    <property type="evidence" value="ECO:0007669"/>
    <property type="project" value="TreeGrafter"/>
</dbReference>
<evidence type="ECO:0000259" key="9">
    <source>
        <dbReference type="PROSITE" id="PS50102"/>
    </source>
</evidence>
<evidence type="ECO:0000256" key="2">
    <source>
        <dbReference type="ARBA" id="ARBA00022603"/>
    </source>
</evidence>
<dbReference type="GO" id="GO:0003723">
    <property type="term" value="F:RNA binding"/>
    <property type="evidence" value="ECO:0007669"/>
    <property type="project" value="UniProtKB-UniRule"/>
</dbReference>
<dbReference type="InterPro" id="IPR044570">
    <property type="entry name" value="Set1-like"/>
</dbReference>
<evidence type="ECO:0000256" key="5">
    <source>
        <dbReference type="ARBA" id="ARBA00022853"/>
    </source>
</evidence>
<dbReference type="Pfam" id="PF11764">
    <property type="entry name" value="N-SET"/>
    <property type="match status" value="1"/>
</dbReference>
<evidence type="ECO:0000256" key="7">
    <source>
        <dbReference type="PROSITE-ProRule" id="PRU00176"/>
    </source>
</evidence>
<keyword evidence="12" id="KW-1185">Reference proteome</keyword>
<evidence type="ECO:0000259" key="10">
    <source>
        <dbReference type="PROSITE" id="PS50280"/>
    </source>
</evidence>
<proteinExistence type="predicted"/>
<dbReference type="InterPro" id="IPR046341">
    <property type="entry name" value="SET_dom_sf"/>
</dbReference>
<keyword evidence="2" id="KW-0489">Methyltransferase</keyword>
<feature type="compositionally biased region" description="Acidic residues" evidence="8">
    <location>
        <begin position="1110"/>
        <end position="1119"/>
    </location>
</feature>
<feature type="compositionally biased region" description="Acidic residues" evidence="8">
    <location>
        <begin position="1077"/>
        <end position="1086"/>
    </location>
</feature>
<accession>A0AAD9DN86</accession>
<gene>
    <name evidence="11" type="ORF">P4O66_017458</name>
</gene>
<dbReference type="InterPro" id="IPR001214">
    <property type="entry name" value="SET_dom"/>
</dbReference>
<dbReference type="SMART" id="SM01291">
    <property type="entry name" value="N-SET"/>
    <property type="match status" value="1"/>
</dbReference>
<dbReference type="InterPro" id="IPR012677">
    <property type="entry name" value="Nucleotide-bd_a/b_plait_sf"/>
</dbReference>
<protein>
    <submittedName>
        <fullName evidence="11">Uncharacterized protein</fullName>
    </submittedName>
</protein>
<reference evidence="11" key="1">
    <citation type="submission" date="2023-03" db="EMBL/GenBank/DDBJ databases">
        <title>Electrophorus voltai genome.</title>
        <authorList>
            <person name="Bian C."/>
        </authorList>
    </citation>
    <scope>NUCLEOTIDE SEQUENCE</scope>
    <source>
        <strain evidence="11">CB-2022</strain>
        <tissue evidence="11">Muscle</tissue>
    </source>
</reference>